<feature type="domain" description="Serine aminopeptidase S33" evidence="1">
    <location>
        <begin position="65"/>
        <end position="257"/>
    </location>
</feature>
<protein>
    <recommendedName>
        <fullName evidence="1">Serine aminopeptidase S33 domain-containing protein</fullName>
    </recommendedName>
</protein>
<reference evidence="2" key="1">
    <citation type="journal article" date="2014" name="Front. Microbiol.">
        <title>High frequency of phylogenetically diverse reductive dehalogenase-homologous genes in deep subseafloor sedimentary metagenomes.</title>
        <authorList>
            <person name="Kawai M."/>
            <person name="Futagami T."/>
            <person name="Toyoda A."/>
            <person name="Takaki Y."/>
            <person name="Nishi S."/>
            <person name="Hori S."/>
            <person name="Arai W."/>
            <person name="Tsubouchi T."/>
            <person name="Morono Y."/>
            <person name="Uchiyama I."/>
            <person name="Ito T."/>
            <person name="Fujiyama A."/>
            <person name="Inagaki F."/>
            <person name="Takami H."/>
        </authorList>
    </citation>
    <scope>NUCLEOTIDE SEQUENCE</scope>
    <source>
        <strain evidence="2">Expedition CK06-06</strain>
    </source>
</reference>
<proteinExistence type="predicted"/>
<evidence type="ECO:0000313" key="2">
    <source>
        <dbReference type="EMBL" id="GAG23192.1"/>
    </source>
</evidence>
<feature type="non-terminal residue" evidence="2">
    <location>
        <position position="257"/>
    </location>
</feature>
<dbReference type="Pfam" id="PF12146">
    <property type="entry name" value="Hydrolase_4"/>
    <property type="match status" value="1"/>
</dbReference>
<accession>X0WIZ2</accession>
<evidence type="ECO:0000259" key="1">
    <source>
        <dbReference type="Pfam" id="PF12146"/>
    </source>
</evidence>
<dbReference type="InterPro" id="IPR051044">
    <property type="entry name" value="MAG_DAG_Lipase"/>
</dbReference>
<dbReference type="PANTHER" id="PTHR11614">
    <property type="entry name" value="PHOSPHOLIPASE-RELATED"/>
    <property type="match status" value="1"/>
</dbReference>
<dbReference type="SUPFAM" id="SSF53474">
    <property type="entry name" value="alpha/beta-Hydrolases"/>
    <property type="match status" value="1"/>
</dbReference>
<dbReference type="Gene3D" id="3.40.50.1820">
    <property type="entry name" value="alpha/beta hydrolase"/>
    <property type="match status" value="1"/>
</dbReference>
<dbReference type="EMBL" id="BARS01037163">
    <property type="protein sequence ID" value="GAG23192.1"/>
    <property type="molecule type" value="Genomic_DNA"/>
</dbReference>
<organism evidence="2">
    <name type="scientific">marine sediment metagenome</name>
    <dbReference type="NCBI Taxonomy" id="412755"/>
    <lineage>
        <taxon>unclassified sequences</taxon>
        <taxon>metagenomes</taxon>
        <taxon>ecological metagenomes</taxon>
    </lineage>
</organism>
<dbReference type="InterPro" id="IPR022742">
    <property type="entry name" value="Hydrolase_4"/>
</dbReference>
<feature type="non-terminal residue" evidence="2">
    <location>
        <position position="1"/>
    </location>
</feature>
<dbReference type="InterPro" id="IPR029058">
    <property type="entry name" value="AB_hydrolase_fold"/>
</dbReference>
<name>X0WIZ2_9ZZZZ</name>
<dbReference type="AlphaFoldDB" id="X0WIZ2"/>
<sequence>YQMPRGSASVFWLASRPLAGYRRAGMEPTDATYAGADGTPLVMRIWRPPALAGPGAPGPVPTRPLRAALVYLHGIQSHSGWYETSSRRLAESGVTVFQIERRGSGADAAHERGHVDRAEVWLCDVALAAERARDETGVAGVHLLGVSWGGKLAVACAAARPDLYRSLLLASPGLCPRVDLALLAKVRVAKCLALGRDRERFPIPLADPHLFTENPERIRYIAEDPLSLREVTARFLYESRRLDRMVRRAAGEVRMPV</sequence>
<comment type="caution">
    <text evidence="2">The sequence shown here is derived from an EMBL/GenBank/DDBJ whole genome shotgun (WGS) entry which is preliminary data.</text>
</comment>
<gene>
    <name evidence="2" type="ORF">S01H1_57017</name>
</gene>